<dbReference type="EMBL" id="JACJTC010000010">
    <property type="protein sequence ID" value="MBD2612635.1"/>
    <property type="molecule type" value="Genomic_DNA"/>
</dbReference>
<organism evidence="1 2">
    <name type="scientific">Nostoc punctiforme FACHB-252</name>
    <dbReference type="NCBI Taxonomy" id="1357509"/>
    <lineage>
        <taxon>Bacteria</taxon>
        <taxon>Bacillati</taxon>
        <taxon>Cyanobacteriota</taxon>
        <taxon>Cyanophyceae</taxon>
        <taxon>Nostocales</taxon>
        <taxon>Nostocaceae</taxon>
        <taxon>Nostoc</taxon>
    </lineage>
</organism>
<accession>A0ABR8HBF5</accession>
<comment type="caution">
    <text evidence="1">The sequence shown here is derived from an EMBL/GenBank/DDBJ whole genome shotgun (WGS) entry which is preliminary data.</text>
</comment>
<dbReference type="RefSeq" id="WP_190950116.1">
    <property type="nucleotide sequence ID" value="NZ_JACJTC010000010.1"/>
</dbReference>
<proteinExistence type="predicted"/>
<gene>
    <name evidence="1" type="ORF">H6G94_15365</name>
</gene>
<dbReference type="PANTHER" id="PTHR36109">
    <property type="entry name" value="MEMBRANE PROTEIN-RELATED"/>
    <property type="match status" value="1"/>
</dbReference>
<evidence type="ECO:0000313" key="2">
    <source>
        <dbReference type="Proteomes" id="UP000606396"/>
    </source>
</evidence>
<evidence type="ECO:0000313" key="1">
    <source>
        <dbReference type="EMBL" id="MBD2612635.1"/>
    </source>
</evidence>
<dbReference type="Proteomes" id="UP000606396">
    <property type="component" value="Unassembled WGS sequence"/>
</dbReference>
<keyword evidence="2" id="KW-1185">Reference proteome</keyword>
<dbReference type="PANTHER" id="PTHR36109:SF2">
    <property type="entry name" value="MEMBRANE PROTEIN"/>
    <property type="match status" value="1"/>
</dbReference>
<name>A0ABR8HBF5_NOSPU</name>
<protein>
    <submittedName>
        <fullName evidence="1">Uncharacterized protein</fullName>
    </submittedName>
</protein>
<sequence>MTLEKERKFIGIFAKCSEAKLALQELQAANFPMHKVSVIARKAEEQSEIAAVKAREVTGKASEEFTGGTLGGLVSGITQLAIPGIGPVMVAGAEAATIATTIIGGAIGIRAGNLAGALLPLGIPEGQARVYSDLVFQGYYLVIVTGTETEIHFAQRIFNRHSIQHRGIYQPYLSPKSRYKYGVGIFCQRQHLETALTELQTAGFPMSQVSVMTKNNYYPLEFPEDLAKYYEHQVNLGNFIVFLNATDIYMAGARAILESNKIQNFRIYEQSVPESIQGDRQVINNL</sequence>
<reference evidence="1 2" key="1">
    <citation type="journal article" date="2020" name="ISME J.">
        <title>Comparative genomics reveals insights into cyanobacterial evolution and habitat adaptation.</title>
        <authorList>
            <person name="Chen M.Y."/>
            <person name="Teng W.K."/>
            <person name="Zhao L."/>
            <person name="Hu C.X."/>
            <person name="Zhou Y.K."/>
            <person name="Han B.P."/>
            <person name="Song L.R."/>
            <person name="Shu W.S."/>
        </authorList>
    </citation>
    <scope>NUCLEOTIDE SEQUENCE [LARGE SCALE GENOMIC DNA]</scope>
    <source>
        <strain evidence="1 2">FACHB-252</strain>
    </source>
</reference>
<dbReference type="InterPro" id="IPR052948">
    <property type="entry name" value="Low_temp-induced_all0457"/>
</dbReference>